<dbReference type="GO" id="GO:0005737">
    <property type="term" value="C:cytoplasm"/>
    <property type="evidence" value="ECO:0007669"/>
    <property type="project" value="TreeGrafter"/>
</dbReference>
<dbReference type="Pfam" id="PF02230">
    <property type="entry name" value="Abhydrolase_2"/>
    <property type="match status" value="1"/>
</dbReference>
<dbReference type="SUPFAM" id="SSF53474">
    <property type="entry name" value="alpha/beta-Hydrolases"/>
    <property type="match status" value="1"/>
</dbReference>
<dbReference type="AlphaFoldDB" id="A0A0K0KDA6"/>
<evidence type="ECO:0000313" key="3">
    <source>
        <dbReference type="EMBL" id="AIF75067.1"/>
    </source>
</evidence>
<dbReference type="GO" id="GO:0008474">
    <property type="term" value="F:palmitoyl-(protein) hydrolase activity"/>
    <property type="evidence" value="ECO:0007669"/>
    <property type="project" value="TreeGrafter"/>
</dbReference>
<dbReference type="PANTHER" id="PTHR10655:SF63">
    <property type="entry name" value="PHOSPHOLIPASE_CARBOXYLESTERASE_THIOESTERASE DOMAIN-CONTAINING PROTEIN"/>
    <property type="match status" value="1"/>
</dbReference>
<comment type="similarity">
    <text evidence="1">Belongs to the AB hydrolase superfamily. AB hydrolase 2 family.</text>
</comment>
<dbReference type="GO" id="GO:0052689">
    <property type="term" value="F:carboxylic ester hydrolase activity"/>
    <property type="evidence" value="ECO:0007669"/>
    <property type="project" value="TreeGrafter"/>
</dbReference>
<dbReference type="InterPro" id="IPR003140">
    <property type="entry name" value="PLipase/COase/thioEstase"/>
</dbReference>
<proteinExistence type="evidence at transcript level"/>
<sequence length="232" mass="26182">MSTTTQIVGPSDGHDHTHTIILLHGRGSSCDEFSSEFFESEASAPVDRPRTLPDLFPTIRWVFPSSPVIYSERFECMESQWFDMWSTEEPNARPEIQVIGLIQSIEIVFTILREEETRISRDKIFLGGISQGFATAYCTYEMGEKEYAGLIGFSSWAPLPVLALMQEHRAKASNEVSERQPNFVFLAHCRDDTVIPVEEGRKFSDFLKGARGLSWSFTNMKMADIGSTSHKG</sequence>
<dbReference type="Gene3D" id="3.40.50.1820">
    <property type="entry name" value="alpha/beta hydrolase"/>
    <property type="match status" value="1"/>
</dbReference>
<name>A0A0K0KDA6_9PEZI</name>
<evidence type="ECO:0000256" key="1">
    <source>
        <dbReference type="ARBA" id="ARBA00006499"/>
    </source>
</evidence>
<feature type="domain" description="Phospholipase/carboxylesterase/thioesterase" evidence="2">
    <location>
        <begin position="13"/>
        <end position="221"/>
    </location>
</feature>
<protein>
    <submittedName>
        <fullName evidence="3">Carboxylesterase</fullName>
    </submittedName>
</protein>
<dbReference type="PANTHER" id="PTHR10655">
    <property type="entry name" value="LYSOPHOSPHOLIPASE-RELATED"/>
    <property type="match status" value="1"/>
</dbReference>
<reference evidence="3" key="1">
    <citation type="submission" date="2014-06" db="EMBL/GenBank/DDBJ databases">
        <title>Three species of the Botryosphaeriales overlap on five unrelated trees in China, with a novel species.</title>
        <authorList>
            <person name="Tian C."/>
            <person name="Fan X."/>
        </authorList>
    </citation>
    <scope>NUCLEOTIDE SEQUENCE</scope>
    <source>
        <strain evidence="3">IFB-TL01</strain>
    </source>
</reference>
<dbReference type="EMBL" id="KJ951028">
    <property type="protein sequence ID" value="AIF75067.1"/>
    <property type="molecule type" value="mRNA"/>
</dbReference>
<organism evidence="3">
    <name type="scientific">Daldinia eschscholtzii</name>
    <dbReference type="NCBI Taxonomy" id="292717"/>
    <lineage>
        <taxon>Eukaryota</taxon>
        <taxon>Fungi</taxon>
        <taxon>Dikarya</taxon>
        <taxon>Ascomycota</taxon>
        <taxon>Pezizomycotina</taxon>
        <taxon>Sordariomycetes</taxon>
        <taxon>Xylariomycetidae</taxon>
        <taxon>Xylariales</taxon>
        <taxon>Hypoxylaceae</taxon>
        <taxon>Daldinia</taxon>
    </lineage>
</organism>
<evidence type="ECO:0000259" key="2">
    <source>
        <dbReference type="Pfam" id="PF02230"/>
    </source>
</evidence>
<dbReference type="InterPro" id="IPR029058">
    <property type="entry name" value="AB_hydrolase_fold"/>
</dbReference>
<accession>A0A0K0KDA6</accession>
<dbReference type="InterPro" id="IPR050565">
    <property type="entry name" value="LYPA1-2/EST-like"/>
</dbReference>